<dbReference type="Proteomes" id="UP000629619">
    <property type="component" value="Unassembled WGS sequence"/>
</dbReference>
<protein>
    <recommendedName>
        <fullName evidence="2">DNA mimic protein DMP19 C-terminal domain-containing protein</fullName>
    </recommendedName>
</protein>
<dbReference type="AlphaFoldDB" id="A0A919MXD3"/>
<comment type="caution">
    <text evidence="3">The sequence shown here is derived from an EMBL/GenBank/DDBJ whole genome shotgun (WGS) entry which is preliminary data.</text>
</comment>
<evidence type="ECO:0000259" key="2">
    <source>
        <dbReference type="Pfam" id="PF14300"/>
    </source>
</evidence>
<proteinExistence type="predicted"/>
<feature type="domain" description="DNA mimic protein DMP19 C-terminal" evidence="2">
    <location>
        <begin position="54"/>
        <end position="147"/>
    </location>
</feature>
<dbReference type="InterPro" id="IPR025402">
    <property type="entry name" value="DMP19_C"/>
</dbReference>
<evidence type="ECO:0000256" key="1">
    <source>
        <dbReference type="SAM" id="MobiDB-lite"/>
    </source>
</evidence>
<name>A0A919MXD3_9ACTN</name>
<sequence>MVTLNRMVAGAPRIQGASGKSGPAGPGSGDDLSMNVIDEVWKRACAHRGGGVGDRHLSALLLVHGAMLNGGAATVAVGFDPEDLRAAVEACEYFGLNGLANLFREIPAAADSEDDERRLDTLFRDMDPEGIMLPAAFEDRYHTTPEDFAPVAGPRGLFRTL</sequence>
<keyword evidence="4" id="KW-1185">Reference proteome</keyword>
<feature type="region of interest" description="Disordered" evidence="1">
    <location>
        <begin position="1"/>
        <end position="29"/>
    </location>
</feature>
<organism evidence="3 4">
    <name type="scientific">Actinoplanes siamensis</name>
    <dbReference type="NCBI Taxonomy" id="1223317"/>
    <lineage>
        <taxon>Bacteria</taxon>
        <taxon>Bacillati</taxon>
        <taxon>Actinomycetota</taxon>
        <taxon>Actinomycetes</taxon>
        <taxon>Micromonosporales</taxon>
        <taxon>Micromonosporaceae</taxon>
        <taxon>Actinoplanes</taxon>
    </lineage>
</organism>
<evidence type="ECO:0000313" key="4">
    <source>
        <dbReference type="Proteomes" id="UP000629619"/>
    </source>
</evidence>
<dbReference type="EMBL" id="BOMW01000010">
    <property type="protein sequence ID" value="GIF03432.1"/>
    <property type="molecule type" value="Genomic_DNA"/>
</dbReference>
<gene>
    <name evidence="3" type="ORF">Asi03nite_09700</name>
</gene>
<dbReference type="Pfam" id="PF14300">
    <property type="entry name" value="DMP19"/>
    <property type="match status" value="1"/>
</dbReference>
<accession>A0A919MXD3</accession>
<evidence type="ECO:0000313" key="3">
    <source>
        <dbReference type="EMBL" id="GIF03432.1"/>
    </source>
</evidence>
<reference evidence="3" key="1">
    <citation type="submission" date="2021-01" db="EMBL/GenBank/DDBJ databases">
        <title>Whole genome shotgun sequence of Actinoplanes siamensis NBRC 109076.</title>
        <authorList>
            <person name="Komaki H."/>
            <person name="Tamura T."/>
        </authorList>
    </citation>
    <scope>NUCLEOTIDE SEQUENCE</scope>
    <source>
        <strain evidence="3">NBRC 109076</strain>
    </source>
</reference>